<keyword evidence="2" id="KW-1185">Reference proteome</keyword>
<sequence>MKNSRYCFHYILVLILFGYNIIELIHAENDCIFSPIFPHPTLYRISHLNEI</sequence>
<organism evidence="2 3">
    <name type="scientific">Heterorhabditis bacteriophora</name>
    <name type="common">Entomopathogenic nematode worm</name>
    <dbReference type="NCBI Taxonomy" id="37862"/>
    <lineage>
        <taxon>Eukaryota</taxon>
        <taxon>Metazoa</taxon>
        <taxon>Ecdysozoa</taxon>
        <taxon>Nematoda</taxon>
        <taxon>Chromadorea</taxon>
        <taxon>Rhabditida</taxon>
        <taxon>Rhabditina</taxon>
        <taxon>Rhabditomorpha</taxon>
        <taxon>Strongyloidea</taxon>
        <taxon>Heterorhabditidae</taxon>
        <taxon>Heterorhabditis</taxon>
    </lineage>
</organism>
<proteinExistence type="predicted"/>
<name>A0A1I7WIF8_HETBA</name>
<evidence type="ECO:0000256" key="1">
    <source>
        <dbReference type="SAM" id="Phobius"/>
    </source>
</evidence>
<keyword evidence="1" id="KW-1133">Transmembrane helix</keyword>
<dbReference type="Proteomes" id="UP000095283">
    <property type="component" value="Unplaced"/>
</dbReference>
<feature type="transmembrane region" description="Helical" evidence="1">
    <location>
        <begin position="7"/>
        <end position="27"/>
    </location>
</feature>
<evidence type="ECO:0000313" key="2">
    <source>
        <dbReference type="Proteomes" id="UP000095283"/>
    </source>
</evidence>
<accession>A0A1I7WIF8</accession>
<protein>
    <submittedName>
        <fullName evidence="3">Uncharacterized protein</fullName>
    </submittedName>
</protein>
<dbReference type="WBParaSite" id="Hba_04796">
    <property type="protein sequence ID" value="Hba_04796"/>
    <property type="gene ID" value="Hba_04796"/>
</dbReference>
<keyword evidence="1" id="KW-0812">Transmembrane</keyword>
<reference evidence="3" key="1">
    <citation type="submission" date="2016-11" db="UniProtKB">
        <authorList>
            <consortium name="WormBaseParasite"/>
        </authorList>
    </citation>
    <scope>IDENTIFICATION</scope>
</reference>
<keyword evidence="1" id="KW-0472">Membrane</keyword>
<dbReference type="AlphaFoldDB" id="A0A1I7WIF8"/>
<evidence type="ECO:0000313" key="3">
    <source>
        <dbReference type="WBParaSite" id="Hba_04796"/>
    </source>
</evidence>